<dbReference type="Proteomes" id="UP001324427">
    <property type="component" value="Unassembled WGS sequence"/>
</dbReference>
<dbReference type="SUPFAM" id="SSF55729">
    <property type="entry name" value="Acyl-CoA N-acyltransferases (Nat)"/>
    <property type="match status" value="1"/>
</dbReference>
<dbReference type="GO" id="GO:0016747">
    <property type="term" value="F:acyltransferase activity, transferring groups other than amino-acyl groups"/>
    <property type="evidence" value="ECO:0007669"/>
    <property type="project" value="InterPro"/>
</dbReference>
<evidence type="ECO:0000313" key="2">
    <source>
        <dbReference type="EMBL" id="KAK4547685.1"/>
    </source>
</evidence>
<keyword evidence="3" id="KW-1185">Reference proteome</keyword>
<reference evidence="2 3" key="1">
    <citation type="submission" date="2021-11" db="EMBL/GenBank/DDBJ databases">
        <title>Black yeast isolated from Biological Soil Crust.</title>
        <authorList>
            <person name="Kurbessoian T."/>
        </authorList>
    </citation>
    <scope>NUCLEOTIDE SEQUENCE [LARGE SCALE GENOMIC DNA]</scope>
    <source>
        <strain evidence="2 3">CCFEE 5522</strain>
    </source>
</reference>
<sequence>MPITIQPLEEADIPTFVRIELEAFRPHPRIPMLWPRGYTDDLYAFYEDHKNESYNDSEQRLVKAVDDETGEIVAASEWTFVLDAEMEAKKVPSDPNEQPPPNWPKDGNWGLRTFFRIAWEEWRRKVFAGKPYIELNILVTNPAFQGRGAGRHLLSWGCEQADKLGLPMCLESTPAGLSLYARFGFEVITVIKADMKQFGWNKPYDEEGAKRFWMTREPQRSA</sequence>
<dbReference type="InterPro" id="IPR016181">
    <property type="entry name" value="Acyl_CoA_acyltransferase"/>
</dbReference>
<dbReference type="InterPro" id="IPR052523">
    <property type="entry name" value="Trichothecene_AcTrans"/>
</dbReference>
<comment type="caution">
    <text evidence="2">The sequence shown here is derived from an EMBL/GenBank/DDBJ whole genome shotgun (WGS) entry which is preliminary data.</text>
</comment>
<dbReference type="InterPro" id="IPR000182">
    <property type="entry name" value="GNAT_dom"/>
</dbReference>
<evidence type="ECO:0000259" key="1">
    <source>
        <dbReference type="PROSITE" id="PS51186"/>
    </source>
</evidence>
<dbReference type="CDD" id="cd04301">
    <property type="entry name" value="NAT_SF"/>
    <property type="match status" value="1"/>
</dbReference>
<protein>
    <recommendedName>
        <fullName evidence="1">N-acetyltransferase domain-containing protein</fullName>
    </recommendedName>
</protein>
<dbReference type="PANTHER" id="PTHR42791:SF1">
    <property type="entry name" value="N-ACETYLTRANSFERASE DOMAIN-CONTAINING PROTEIN"/>
    <property type="match status" value="1"/>
</dbReference>
<proteinExistence type="predicted"/>
<dbReference type="Pfam" id="PF13508">
    <property type="entry name" value="Acetyltransf_7"/>
    <property type="match status" value="1"/>
</dbReference>
<accession>A0AAV9JRS4</accession>
<gene>
    <name evidence="2" type="ORF">LTR36_000642</name>
</gene>
<dbReference type="EMBL" id="JAVFHQ010000010">
    <property type="protein sequence ID" value="KAK4547685.1"/>
    <property type="molecule type" value="Genomic_DNA"/>
</dbReference>
<feature type="domain" description="N-acetyltransferase" evidence="1">
    <location>
        <begin position="3"/>
        <end position="205"/>
    </location>
</feature>
<dbReference type="AlphaFoldDB" id="A0AAV9JRS4"/>
<name>A0AAV9JRS4_9PEZI</name>
<dbReference type="PANTHER" id="PTHR42791">
    <property type="entry name" value="GNAT FAMILY ACETYLTRANSFERASE"/>
    <property type="match status" value="1"/>
</dbReference>
<organism evidence="2 3">
    <name type="scientific">Oleoguttula mirabilis</name>
    <dbReference type="NCBI Taxonomy" id="1507867"/>
    <lineage>
        <taxon>Eukaryota</taxon>
        <taxon>Fungi</taxon>
        <taxon>Dikarya</taxon>
        <taxon>Ascomycota</taxon>
        <taxon>Pezizomycotina</taxon>
        <taxon>Dothideomycetes</taxon>
        <taxon>Dothideomycetidae</taxon>
        <taxon>Mycosphaerellales</taxon>
        <taxon>Teratosphaeriaceae</taxon>
        <taxon>Oleoguttula</taxon>
    </lineage>
</organism>
<dbReference type="Gene3D" id="3.40.630.30">
    <property type="match status" value="1"/>
</dbReference>
<evidence type="ECO:0000313" key="3">
    <source>
        <dbReference type="Proteomes" id="UP001324427"/>
    </source>
</evidence>
<dbReference type="PROSITE" id="PS51186">
    <property type="entry name" value="GNAT"/>
    <property type="match status" value="1"/>
</dbReference>